<dbReference type="AlphaFoldDB" id="A0A1M6EBG4"/>
<protein>
    <submittedName>
        <fullName evidence="1">Uncharacterized protein</fullName>
    </submittedName>
</protein>
<organism evidence="1 2">
    <name type="scientific">Clostridium cavendishii DSM 21758</name>
    <dbReference type="NCBI Taxonomy" id="1121302"/>
    <lineage>
        <taxon>Bacteria</taxon>
        <taxon>Bacillati</taxon>
        <taxon>Bacillota</taxon>
        <taxon>Clostridia</taxon>
        <taxon>Eubacteriales</taxon>
        <taxon>Clostridiaceae</taxon>
        <taxon>Clostridium</taxon>
    </lineage>
</organism>
<keyword evidence="2" id="KW-1185">Reference proteome</keyword>
<proteinExistence type="predicted"/>
<name>A0A1M6EBG4_9CLOT</name>
<dbReference type="EMBL" id="FQZB01000005">
    <property type="protein sequence ID" value="SHI82791.1"/>
    <property type="molecule type" value="Genomic_DNA"/>
</dbReference>
<sequence>MNLLFEIDKIKFYEEDFQDDITEYEDIIPIVQDIQESLKVEEIQCTDENDCCNKTKMNYFVEIQGFITPEDEFVLQSEMEQFKHMFEGQMLDLFVIRIYKCMECNKWIFDILE</sequence>
<accession>A0A1M6EBG4</accession>
<evidence type="ECO:0000313" key="1">
    <source>
        <dbReference type="EMBL" id="SHI82791.1"/>
    </source>
</evidence>
<reference evidence="1 2" key="1">
    <citation type="submission" date="2016-11" db="EMBL/GenBank/DDBJ databases">
        <authorList>
            <person name="Jaros S."/>
            <person name="Januszkiewicz K."/>
            <person name="Wedrychowicz H."/>
        </authorList>
    </citation>
    <scope>NUCLEOTIDE SEQUENCE [LARGE SCALE GENOMIC DNA]</scope>
    <source>
        <strain evidence="1 2">DSM 21758</strain>
    </source>
</reference>
<dbReference type="Proteomes" id="UP000184310">
    <property type="component" value="Unassembled WGS sequence"/>
</dbReference>
<evidence type="ECO:0000313" key="2">
    <source>
        <dbReference type="Proteomes" id="UP000184310"/>
    </source>
</evidence>
<dbReference type="RefSeq" id="WP_072985401.1">
    <property type="nucleotide sequence ID" value="NZ_FQZB01000005.1"/>
</dbReference>
<dbReference type="OrthoDB" id="1922292at2"/>
<gene>
    <name evidence="1" type="ORF">SAMN02745163_00811</name>
</gene>